<organism evidence="8 9">
    <name type="scientific">Canna indica</name>
    <name type="common">Indian-shot</name>
    <dbReference type="NCBI Taxonomy" id="4628"/>
    <lineage>
        <taxon>Eukaryota</taxon>
        <taxon>Viridiplantae</taxon>
        <taxon>Streptophyta</taxon>
        <taxon>Embryophyta</taxon>
        <taxon>Tracheophyta</taxon>
        <taxon>Spermatophyta</taxon>
        <taxon>Magnoliopsida</taxon>
        <taxon>Liliopsida</taxon>
        <taxon>Zingiberales</taxon>
        <taxon>Cannaceae</taxon>
        <taxon>Canna</taxon>
    </lineage>
</organism>
<dbReference type="Proteomes" id="UP001327560">
    <property type="component" value="Chromosome 1"/>
</dbReference>
<keyword evidence="2" id="KW-0217">Developmental protein</keyword>
<dbReference type="GO" id="GO:0005634">
    <property type="term" value="C:nucleus"/>
    <property type="evidence" value="ECO:0007669"/>
    <property type="project" value="UniProtKB-SubCell"/>
</dbReference>
<keyword evidence="3" id="KW-0346">Stress response</keyword>
<evidence type="ECO:0000256" key="3">
    <source>
        <dbReference type="ARBA" id="ARBA00023016"/>
    </source>
</evidence>
<dbReference type="Gene3D" id="3.90.228.10">
    <property type="match status" value="1"/>
</dbReference>
<evidence type="ECO:0000313" key="9">
    <source>
        <dbReference type="Proteomes" id="UP001327560"/>
    </source>
</evidence>
<dbReference type="Pfam" id="PF23467">
    <property type="entry name" value="WWE_5"/>
    <property type="match status" value="1"/>
</dbReference>
<accession>A0AAQ3JSV7</accession>
<proteinExistence type="predicted"/>
<evidence type="ECO:0000256" key="2">
    <source>
        <dbReference type="ARBA" id="ARBA00022473"/>
    </source>
</evidence>
<reference evidence="8 9" key="1">
    <citation type="submission" date="2023-10" db="EMBL/GenBank/DDBJ databases">
        <title>Chromosome-scale genome assembly provides insights into flower coloration mechanisms of Canna indica.</title>
        <authorList>
            <person name="Li C."/>
        </authorList>
    </citation>
    <scope>NUCLEOTIDE SEQUENCE [LARGE SCALE GENOMIC DNA]</scope>
    <source>
        <tissue evidence="8">Flower</tissue>
    </source>
</reference>
<sequence length="437" mass="48424">MTAGSENAAAVYAEDYPADQSNQEFKSSKKSGPPSRFLSYRCGSWFDFPREVFDVLAGGFIAGKTALEVPIGGSSFLFDFVRMVQVDPASGASSPIAWIDVNGRCFFPQAIGHEHRYLQYSNRSASSSAVSTKNSLGFTQELSDESPGISTKLTVSLSQPRWPGTEALKEDDKCYKVVAKLFLARMTRFNANTTITSIHKCLYSVPPRNSRLKTFQMQMEATRAARGRENVKFGWFATATSKLAAIISHGFGQTNNMLLGSGAHGVGVHLSPPHSPYSSAVLLELDGNGERHILLCRAIMGRTEKVKAGSLQYHPTSEEFDNGVDDLANPKWYIVWSTHMNTHIIPEYVVSYKFPKHCQGARKLMMNSTTSPSSGMSFYKLFAEITRSLPSSMTRALEISYLQFRECKISKEDFIRCLRSIAGDKLLTSSIKKIRGY</sequence>
<dbReference type="InterPro" id="IPR022003">
    <property type="entry name" value="RST"/>
</dbReference>
<dbReference type="PROSITE" id="PS51879">
    <property type="entry name" value="RST"/>
    <property type="match status" value="1"/>
</dbReference>
<dbReference type="PANTHER" id="PTHR32263">
    <property type="entry name" value="INACTIVE POLY [ADP-RIBOSE] POLYMERASE SRO4-RELATED"/>
    <property type="match status" value="1"/>
</dbReference>
<dbReference type="PROSITE" id="PS51059">
    <property type="entry name" value="PARP_CATALYTIC"/>
    <property type="match status" value="1"/>
</dbReference>
<evidence type="ECO:0000256" key="1">
    <source>
        <dbReference type="ARBA" id="ARBA00004123"/>
    </source>
</evidence>
<dbReference type="Pfam" id="PF12174">
    <property type="entry name" value="RST"/>
    <property type="match status" value="1"/>
</dbReference>
<dbReference type="PANTHER" id="PTHR32263:SF19">
    <property type="entry name" value="OS03G0230300 PROTEIN"/>
    <property type="match status" value="1"/>
</dbReference>
<gene>
    <name evidence="8" type="ORF">Cni_G03159</name>
</gene>
<keyword evidence="4" id="KW-0539">Nucleus</keyword>
<evidence type="ECO:0000259" key="6">
    <source>
        <dbReference type="PROSITE" id="PS51059"/>
    </source>
</evidence>
<name>A0AAQ3JSV7_9LILI</name>
<comment type="subcellular location">
    <subcellularLocation>
        <location evidence="1">Nucleus</location>
    </subcellularLocation>
</comment>
<dbReference type="GO" id="GO:0003950">
    <property type="term" value="F:NAD+ poly-ADP-ribosyltransferase activity"/>
    <property type="evidence" value="ECO:0007669"/>
    <property type="project" value="InterPro"/>
</dbReference>
<dbReference type="InterPro" id="IPR057823">
    <property type="entry name" value="WWE_RCD1"/>
</dbReference>
<dbReference type="InterPro" id="IPR044964">
    <property type="entry name" value="RCD1/SRO1-5"/>
</dbReference>
<evidence type="ECO:0000256" key="4">
    <source>
        <dbReference type="ARBA" id="ARBA00023242"/>
    </source>
</evidence>
<dbReference type="InterPro" id="IPR012317">
    <property type="entry name" value="Poly(ADP-ribose)pol_cat_dom"/>
</dbReference>
<dbReference type="SUPFAM" id="SSF56399">
    <property type="entry name" value="ADP-ribosylation"/>
    <property type="match status" value="1"/>
</dbReference>
<evidence type="ECO:0000313" key="8">
    <source>
        <dbReference type="EMBL" id="WOK94457.1"/>
    </source>
</evidence>
<feature type="domain" description="RST" evidence="7">
    <location>
        <begin position="369"/>
        <end position="437"/>
    </location>
</feature>
<dbReference type="AlphaFoldDB" id="A0AAQ3JSV7"/>
<protein>
    <submittedName>
        <fullName evidence="8">Inactive poly</fullName>
    </submittedName>
</protein>
<feature type="region of interest" description="Disordered" evidence="5">
    <location>
        <begin position="1"/>
        <end position="34"/>
    </location>
</feature>
<evidence type="ECO:0000256" key="5">
    <source>
        <dbReference type="SAM" id="MobiDB-lite"/>
    </source>
</evidence>
<evidence type="ECO:0000259" key="7">
    <source>
        <dbReference type="PROSITE" id="PS51879"/>
    </source>
</evidence>
<keyword evidence="9" id="KW-1185">Reference proteome</keyword>
<dbReference type="EMBL" id="CP136890">
    <property type="protein sequence ID" value="WOK94457.1"/>
    <property type="molecule type" value="Genomic_DNA"/>
</dbReference>
<feature type="domain" description="PARP catalytic" evidence="6">
    <location>
        <begin position="151"/>
        <end position="373"/>
    </location>
</feature>